<dbReference type="Proteomes" id="UP000788426">
    <property type="component" value="Unassembled WGS sequence"/>
</dbReference>
<feature type="chain" id="PRO_5045521976" evidence="1">
    <location>
        <begin position="22"/>
        <end position="260"/>
    </location>
</feature>
<dbReference type="EMBL" id="JAHXCT010000003">
    <property type="protein sequence ID" value="MBW4769224.1"/>
    <property type="molecule type" value="Genomic_DNA"/>
</dbReference>
<dbReference type="Pfam" id="PF15283">
    <property type="entry name" value="DUF4595"/>
    <property type="match status" value="1"/>
</dbReference>
<evidence type="ECO:0000256" key="1">
    <source>
        <dbReference type="SAM" id="SignalP"/>
    </source>
</evidence>
<reference evidence="3 4" key="1">
    <citation type="submission" date="2021-07" db="EMBL/GenBank/DDBJ databases">
        <title>Genomic diversity and antimicrobial resistance of Prevotella spp. isolated from chronic lung disease airways.</title>
        <authorList>
            <person name="Webb K.A."/>
            <person name="Olagoke O.S."/>
            <person name="Baird T."/>
            <person name="Neill J."/>
            <person name="Pham A."/>
            <person name="Wells T.J."/>
            <person name="Ramsay K.A."/>
            <person name="Bell S.C."/>
            <person name="Sarovich D.S."/>
            <person name="Price E.P."/>
        </authorList>
    </citation>
    <scope>NUCLEOTIDE SEQUENCE [LARGE SCALE GENOMIC DNA]</scope>
    <source>
        <strain evidence="3 4">SCHI0011.S.12</strain>
    </source>
</reference>
<evidence type="ECO:0000259" key="2">
    <source>
        <dbReference type="Pfam" id="PF15283"/>
    </source>
</evidence>
<proteinExistence type="predicted"/>
<dbReference type="CDD" id="cd12871">
    <property type="entry name" value="Bacuni_01323_like"/>
    <property type="match status" value="1"/>
</dbReference>
<feature type="signal peptide" evidence="1">
    <location>
        <begin position="1"/>
        <end position="21"/>
    </location>
</feature>
<protein>
    <submittedName>
        <fullName evidence="3">DUF4595 domain-containing protein</fullName>
    </submittedName>
</protein>
<sequence>MKKKVLLGLLVCVVGLFSACSSDNNNDNKGGNTVVTGEKIIGFTDNKGNVLSDFKYDKQGRLVSVTLETNSDEGKKKNIITYKYSENLIEAQSTGDYKATNTFYLKNGKIINSTFKAADVYIVECTYDSNDQLTKVITKDNSTNISWQKGNITQLSTTFNNNNIIKKFVYTNHSAKNFITLSELEDCIPAIDGVDPILFMQGYYGKFVNNLVENAFTDNKPTPTPTDEIENITYTYTLNNKGKVVTVRNNNGNIRSYTWK</sequence>
<accession>A0ABS6YCE2</accession>
<evidence type="ECO:0000313" key="4">
    <source>
        <dbReference type="Proteomes" id="UP000788426"/>
    </source>
</evidence>
<keyword evidence="4" id="KW-1185">Reference proteome</keyword>
<evidence type="ECO:0000313" key="3">
    <source>
        <dbReference type="EMBL" id="MBW4769224.1"/>
    </source>
</evidence>
<name>A0ABS6YCE2_9BACT</name>
<gene>
    <name evidence="3" type="ORF">KZO38_05550</name>
</gene>
<dbReference type="RefSeq" id="WP_219407364.1">
    <property type="nucleotide sequence ID" value="NZ_JAHXCT010000003.1"/>
</dbReference>
<feature type="domain" description="DUF4595" evidence="2">
    <location>
        <begin position="54"/>
        <end position="245"/>
    </location>
</feature>
<dbReference type="InterPro" id="IPR027931">
    <property type="entry name" value="DUF4595"/>
</dbReference>
<organism evidence="3 4">
    <name type="scientific">Hoylesella nanceiensis</name>
    <dbReference type="NCBI Taxonomy" id="425941"/>
    <lineage>
        <taxon>Bacteria</taxon>
        <taxon>Pseudomonadati</taxon>
        <taxon>Bacteroidota</taxon>
        <taxon>Bacteroidia</taxon>
        <taxon>Bacteroidales</taxon>
        <taxon>Prevotellaceae</taxon>
        <taxon>Hoylesella</taxon>
    </lineage>
</organism>
<keyword evidence="1" id="KW-0732">Signal</keyword>
<dbReference type="PROSITE" id="PS51257">
    <property type="entry name" value="PROKAR_LIPOPROTEIN"/>
    <property type="match status" value="1"/>
</dbReference>
<comment type="caution">
    <text evidence="3">The sequence shown here is derived from an EMBL/GenBank/DDBJ whole genome shotgun (WGS) entry which is preliminary data.</text>
</comment>